<dbReference type="NCBIfam" id="TIGR01552">
    <property type="entry name" value="phd_fam"/>
    <property type="match status" value="1"/>
</dbReference>
<dbReference type="Pfam" id="PF02604">
    <property type="entry name" value="PhdYeFM_antitox"/>
    <property type="match status" value="1"/>
</dbReference>
<proteinExistence type="inferred from homology"/>
<evidence type="ECO:0000256" key="2">
    <source>
        <dbReference type="RuleBase" id="RU362080"/>
    </source>
</evidence>
<evidence type="ECO:0000313" key="3">
    <source>
        <dbReference type="EMBL" id="SSA35015.1"/>
    </source>
</evidence>
<accession>A0A2Y8ZSZ1</accession>
<dbReference type="OrthoDB" id="33091at2"/>
<dbReference type="RefSeq" id="WP_109686007.1">
    <property type="nucleotide sequence ID" value="NZ_QGDN01000001.1"/>
</dbReference>
<dbReference type="AlphaFoldDB" id="A0A2Y8ZSZ1"/>
<dbReference type="EMBL" id="UESZ01000001">
    <property type="protein sequence ID" value="SSA35015.1"/>
    <property type="molecule type" value="Genomic_DNA"/>
</dbReference>
<dbReference type="InterPro" id="IPR006442">
    <property type="entry name" value="Antitoxin_Phd/YefM"/>
</dbReference>
<gene>
    <name evidence="3" type="ORF">SAMN04489750_2349</name>
</gene>
<reference evidence="4" key="1">
    <citation type="submission" date="2016-10" db="EMBL/GenBank/DDBJ databases">
        <authorList>
            <person name="Varghese N."/>
            <person name="Submissions S."/>
        </authorList>
    </citation>
    <scope>NUCLEOTIDE SEQUENCE [LARGE SCALE GENOMIC DNA]</scope>
    <source>
        <strain evidence="4">DSM 22951</strain>
    </source>
</reference>
<evidence type="ECO:0000256" key="1">
    <source>
        <dbReference type="ARBA" id="ARBA00009981"/>
    </source>
</evidence>
<dbReference type="SUPFAM" id="SSF143120">
    <property type="entry name" value="YefM-like"/>
    <property type="match status" value="1"/>
</dbReference>
<dbReference type="Proteomes" id="UP000250028">
    <property type="component" value="Unassembled WGS sequence"/>
</dbReference>
<evidence type="ECO:0000313" key="4">
    <source>
        <dbReference type="Proteomes" id="UP000250028"/>
    </source>
</evidence>
<keyword evidence="4" id="KW-1185">Reference proteome</keyword>
<comment type="function">
    <text evidence="2">Antitoxin component of a type II toxin-antitoxin (TA) system.</text>
</comment>
<sequence length="75" mass="8352">MPTVNVYEAKAQLSRLLEMVERGESVTIARAGKPVADLVPHARVDIRFGAMPDLQFDEATFDEEDAEILQMFGLT</sequence>
<protein>
    <recommendedName>
        <fullName evidence="2">Antitoxin</fullName>
    </recommendedName>
</protein>
<dbReference type="InterPro" id="IPR036165">
    <property type="entry name" value="YefM-like_sf"/>
</dbReference>
<comment type="similarity">
    <text evidence="1 2">Belongs to the phD/YefM antitoxin family.</text>
</comment>
<organism evidence="3 4">
    <name type="scientific">Branchiibius hedensis</name>
    <dbReference type="NCBI Taxonomy" id="672460"/>
    <lineage>
        <taxon>Bacteria</taxon>
        <taxon>Bacillati</taxon>
        <taxon>Actinomycetota</taxon>
        <taxon>Actinomycetes</taxon>
        <taxon>Micrococcales</taxon>
        <taxon>Dermacoccaceae</taxon>
        <taxon>Branchiibius</taxon>
    </lineage>
</organism>
<dbReference type="Gene3D" id="3.40.1620.10">
    <property type="entry name" value="YefM-like domain"/>
    <property type="match status" value="1"/>
</dbReference>
<name>A0A2Y8ZSZ1_9MICO</name>